<dbReference type="SUPFAM" id="SSF52540">
    <property type="entry name" value="P-loop containing nucleoside triphosphate hydrolases"/>
    <property type="match status" value="1"/>
</dbReference>
<evidence type="ECO:0000259" key="1">
    <source>
        <dbReference type="Pfam" id="PF13538"/>
    </source>
</evidence>
<proteinExistence type="predicted"/>
<dbReference type="EMBL" id="BMXS01000083">
    <property type="protein sequence ID" value="GGY12848.1"/>
    <property type="molecule type" value="Genomic_DNA"/>
</dbReference>
<keyword evidence="3" id="KW-1185">Reference proteome</keyword>
<dbReference type="InterPro" id="IPR027785">
    <property type="entry name" value="UvrD-like_helicase_C"/>
</dbReference>
<comment type="caution">
    <text evidence="2">The sequence shown here is derived from an EMBL/GenBank/DDBJ whole genome shotgun (WGS) entry which is preliminary data.</text>
</comment>
<dbReference type="CDD" id="cd18809">
    <property type="entry name" value="SF1_C_RecD"/>
    <property type="match status" value="1"/>
</dbReference>
<dbReference type="Gene3D" id="3.40.50.300">
    <property type="entry name" value="P-loop containing nucleotide triphosphate hydrolases"/>
    <property type="match status" value="1"/>
</dbReference>
<protein>
    <recommendedName>
        <fullName evidence="1">UvrD-like helicase C-terminal domain-containing protein</fullName>
    </recommendedName>
</protein>
<feature type="domain" description="UvrD-like helicase C-terminal" evidence="1">
    <location>
        <begin position="10"/>
        <end position="54"/>
    </location>
</feature>
<sequence>MRTGCVVVNAMTVHKSQGSEFIHTALLLPDAPNPILTRELVYTGITRARHWFTLMESGRGILQEAVQRRVIRANGLGRLKKERMTEGMHTKVNANLRISSGSC</sequence>
<reference evidence="3" key="1">
    <citation type="journal article" date="2019" name="Int. J. Syst. Evol. Microbiol.">
        <title>The Global Catalogue of Microorganisms (GCM) 10K type strain sequencing project: providing services to taxonomists for standard genome sequencing and annotation.</title>
        <authorList>
            <consortium name="The Broad Institute Genomics Platform"/>
            <consortium name="The Broad Institute Genome Sequencing Center for Infectious Disease"/>
            <person name="Wu L."/>
            <person name="Ma J."/>
        </authorList>
    </citation>
    <scope>NUCLEOTIDE SEQUENCE [LARGE SCALE GENOMIC DNA]</scope>
    <source>
        <strain evidence="3">KCTC 22228</strain>
    </source>
</reference>
<evidence type="ECO:0000313" key="2">
    <source>
        <dbReference type="EMBL" id="GGY12848.1"/>
    </source>
</evidence>
<gene>
    <name evidence="2" type="ORF">GCM10007160_43840</name>
</gene>
<evidence type="ECO:0000313" key="3">
    <source>
        <dbReference type="Proteomes" id="UP000653056"/>
    </source>
</evidence>
<accession>A0ABQ2ZCX7</accession>
<dbReference type="Proteomes" id="UP000653056">
    <property type="component" value="Unassembled WGS sequence"/>
</dbReference>
<dbReference type="InterPro" id="IPR027417">
    <property type="entry name" value="P-loop_NTPase"/>
</dbReference>
<dbReference type="Pfam" id="PF13538">
    <property type="entry name" value="UvrD_C_2"/>
    <property type="match status" value="1"/>
</dbReference>
<organism evidence="2 3">
    <name type="scientific">Litchfieldella qijiaojingensis</name>
    <dbReference type="NCBI Taxonomy" id="980347"/>
    <lineage>
        <taxon>Bacteria</taxon>
        <taxon>Pseudomonadati</taxon>
        <taxon>Pseudomonadota</taxon>
        <taxon>Gammaproteobacteria</taxon>
        <taxon>Oceanospirillales</taxon>
        <taxon>Halomonadaceae</taxon>
        <taxon>Litchfieldella</taxon>
    </lineage>
</organism>
<name>A0ABQ2ZCX7_9GAMM</name>